<dbReference type="InterPro" id="IPR009401">
    <property type="entry name" value="Med13_C"/>
</dbReference>
<feature type="region of interest" description="Disordered" evidence="10">
    <location>
        <begin position="587"/>
        <end position="626"/>
    </location>
</feature>
<dbReference type="Pfam" id="PF18296">
    <property type="entry name" value="MID_MedPIWI"/>
    <property type="match status" value="1"/>
</dbReference>
<feature type="compositionally biased region" description="Basic and acidic residues" evidence="10">
    <location>
        <begin position="531"/>
        <end position="549"/>
    </location>
</feature>
<comment type="subcellular location">
    <subcellularLocation>
        <location evidence="1 9">Nucleus</location>
    </subcellularLocation>
</comment>
<protein>
    <recommendedName>
        <fullName evidence="3 9">Mediator of RNA polymerase II transcription subunit 13</fullName>
    </recommendedName>
</protein>
<dbReference type="PANTHER" id="PTHR48249:SF3">
    <property type="entry name" value="MEDIATOR OF RNA POLYMERASE II TRANSCRIPTION SUBUNIT 13"/>
    <property type="match status" value="1"/>
</dbReference>
<feature type="region of interest" description="Disordered" evidence="10">
    <location>
        <begin position="1162"/>
        <end position="1181"/>
    </location>
</feature>
<dbReference type="Proteomes" id="UP001177023">
    <property type="component" value="Unassembled WGS sequence"/>
</dbReference>
<evidence type="ECO:0000259" key="12">
    <source>
        <dbReference type="Pfam" id="PF11597"/>
    </source>
</evidence>
<evidence type="ECO:0000256" key="6">
    <source>
        <dbReference type="ARBA" id="ARBA00023159"/>
    </source>
</evidence>
<keyword evidence="7 9" id="KW-0804">Transcription</keyword>
<comment type="subunit">
    <text evidence="9">Component of the Mediator complex.</text>
</comment>
<keyword evidence="5 9" id="KW-0805">Transcription regulation</keyword>
<gene>
    <name evidence="14" type="ORF">MSPICULIGERA_LOCUS23629</name>
</gene>
<feature type="region of interest" description="Disordered" evidence="10">
    <location>
        <begin position="1917"/>
        <end position="2019"/>
    </location>
</feature>
<keyword evidence="15" id="KW-1185">Reference proteome</keyword>
<dbReference type="GO" id="GO:0003713">
    <property type="term" value="F:transcription coactivator activity"/>
    <property type="evidence" value="ECO:0007669"/>
    <property type="project" value="TreeGrafter"/>
</dbReference>
<feature type="compositionally biased region" description="Basic and acidic residues" evidence="10">
    <location>
        <begin position="758"/>
        <end position="773"/>
    </location>
</feature>
<evidence type="ECO:0000256" key="7">
    <source>
        <dbReference type="ARBA" id="ARBA00023163"/>
    </source>
</evidence>
<feature type="compositionally biased region" description="Low complexity" evidence="10">
    <location>
        <begin position="1977"/>
        <end position="2011"/>
    </location>
</feature>
<feature type="domain" description="Mediator complex subunit Med13 N-terminal" evidence="12">
    <location>
        <begin position="28"/>
        <end position="253"/>
    </location>
</feature>
<dbReference type="PANTHER" id="PTHR48249">
    <property type="entry name" value="MEDIATOR OF RNA POLYMERASE II TRANSCRIPTION SUBUNIT 13"/>
    <property type="match status" value="1"/>
</dbReference>
<evidence type="ECO:0000256" key="8">
    <source>
        <dbReference type="ARBA" id="ARBA00023242"/>
    </source>
</evidence>
<name>A0AA36DG12_9BILA</name>
<feature type="region of interest" description="Disordered" evidence="10">
    <location>
        <begin position="874"/>
        <end position="948"/>
    </location>
</feature>
<feature type="region of interest" description="Disordered" evidence="10">
    <location>
        <begin position="512"/>
        <end position="559"/>
    </location>
</feature>
<dbReference type="Pfam" id="PF06333">
    <property type="entry name" value="Med13_C"/>
    <property type="match status" value="1"/>
</dbReference>
<proteinExistence type="inferred from homology"/>
<evidence type="ECO:0000256" key="2">
    <source>
        <dbReference type="ARBA" id="ARBA00009354"/>
    </source>
</evidence>
<evidence type="ECO:0000256" key="4">
    <source>
        <dbReference type="ARBA" id="ARBA00022491"/>
    </source>
</evidence>
<dbReference type="EMBL" id="CATQJA010002706">
    <property type="protein sequence ID" value="CAJ0585616.1"/>
    <property type="molecule type" value="Genomic_DNA"/>
</dbReference>
<keyword evidence="4 9" id="KW-0678">Repressor</keyword>
<evidence type="ECO:0000259" key="11">
    <source>
        <dbReference type="Pfam" id="PF06333"/>
    </source>
</evidence>
<feature type="region of interest" description="Disordered" evidence="10">
    <location>
        <begin position="1323"/>
        <end position="1345"/>
    </location>
</feature>
<evidence type="ECO:0000313" key="14">
    <source>
        <dbReference type="EMBL" id="CAJ0585616.1"/>
    </source>
</evidence>
<dbReference type="GO" id="GO:0045944">
    <property type="term" value="P:positive regulation of transcription by RNA polymerase II"/>
    <property type="evidence" value="ECO:0007669"/>
    <property type="project" value="TreeGrafter"/>
</dbReference>
<evidence type="ECO:0000256" key="5">
    <source>
        <dbReference type="ARBA" id="ARBA00023015"/>
    </source>
</evidence>
<feature type="region of interest" description="Disordered" evidence="10">
    <location>
        <begin position="713"/>
        <end position="773"/>
    </location>
</feature>
<keyword evidence="8 9" id="KW-0539">Nucleus</keyword>
<dbReference type="InterPro" id="IPR021643">
    <property type="entry name" value="Mediator_Med13_N"/>
</dbReference>
<evidence type="ECO:0000256" key="1">
    <source>
        <dbReference type="ARBA" id="ARBA00004123"/>
    </source>
</evidence>
<comment type="caution">
    <text evidence="14">The sequence shown here is derived from an EMBL/GenBank/DDBJ whole genome shotgun (WGS) entry which is preliminary data.</text>
</comment>
<accession>A0AA36DG12</accession>
<comment type="function">
    <text evidence="9">Component of the Mediator complex, a coactivator involved in regulated transcription of nearly all RNA polymerase II-dependent genes. Mediator functions as a bridge to convey information from gene-specific regulatory proteins to the basal RNA polymerase II transcription machinery. Mediator is recruited to promoters by direct interactions with regulatory proteins and serves as a scaffold for the assembly of a functional preinitiation complex with RNA polymerase II and the general transcription factors.</text>
</comment>
<evidence type="ECO:0000256" key="9">
    <source>
        <dbReference type="RuleBase" id="RU364134"/>
    </source>
</evidence>
<evidence type="ECO:0000313" key="15">
    <source>
        <dbReference type="Proteomes" id="UP001177023"/>
    </source>
</evidence>
<dbReference type="Pfam" id="PF11597">
    <property type="entry name" value="Med13_N"/>
    <property type="match status" value="1"/>
</dbReference>
<feature type="compositionally biased region" description="Basic and acidic residues" evidence="10">
    <location>
        <begin position="930"/>
        <end position="942"/>
    </location>
</feature>
<feature type="compositionally biased region" description="Polar residues" evidence="10">
    <location>
        <begin position="874"/>
        <end position="892"/>
    </location>
</feature>
<comment type="similarity">
    <text evidence="2 9">Belongs to the Mediator complex subunit 13 family.</text>
</comment>
<evidence type="ECO:0000256" key="3">
    <source>
        <dbReference type="ARBA" id="ARBA00019618"/>
    </source>
</evidence>
<feature type="domain" description="Mediator complex subunit Med13 C-terminal" evidence="11">
    <location>
        <begin position="2223"/>
        <end position="2586"/>
    </location>
</feature>
<organism evidence="14 15">
    <name type="scientific">Mesorhabditis spiculigera</name>
    <dbReference type="NCBI Taxonomy" id="96644"/>
    <lineage>
        <taxon>Eukaryota</taxon>
        <taxon>Metazoa</taxon>
        <taxon>Ecdysozoa</taxon>
        <taxon>Nematoda</taxon>
        <taxon>Chromadorea</taxon>
        <taxon>Rhabditida</taxon>
        <taxon>Rhabditina</taxon>
        <taxon>Rhabditomorpha</taxon>
        <taxon>Rhabditoidea</taxon>
        <taxon>Rhabditidae</taxon>
        <taxon>Mesorhabditinae</taxon>
        <taxon>Mesorhabditis</taxon>
    </lineage>
</organism>
<feature type="compositionally biased region" description="Basic and acidic residues" evidence="10">
    <location>
        <begin position="740"/>
        <end position="749"/>
    </location>
</feature>
<evidence type="ECO:0000256" key="10">
    <source>
        <dbReference type="SAM" id="MobiDB-lite"/>
    </source>
</evidence>
<dbReference type="InterPro" id="IPR041285">
    <property type="entry name" value="MID_MedPIWI"/>
</dbReference>
<dbReference type="InterPro" id="IPR051139">
    <property type="entry name" value="Mediator_complx_sub13"/>
</dbReference>
<evidence type="ECO:0000259" key="13">
    <source>
        <dbReference type="Pfam" id="PF18296"/>
    </source>
</evidence>
<keyword evidence="6 9" id="KW-0010">Activator</keyword>
<reference evidence="14" key="1">
    <citation type="submission" date="2023-06" db="EMBL/GenBank/DDBJ databases">
        <authorList>
            <person name="Delattre M."/>
        </authorList>
    </citation>
    <scope>NUCLEOTIDE SEQUENCE</scope>
    <source>
        <strain evidence="14">AF72</strain>
    </source>
</reference>
<sequence length="2600" mass="290309">MSSKERDRGGGDDHRTSFPRDGAVCGNLDDCYTNVYALTELNELHWRIYEHTSHTASLSRLHEDPVIKAYGNCLQGKLLCTYRRQMPPLADNQTQVLMPVFSDSEPKELWVFWLTADEPEALAAAVEGLTEKPQNNLDAAQPIINPEVRQMLFNAFHTYLSMGFTREGHLRFGKWHTRPVSPPRPGMGHLQEKLTLGFSMRFFIAGASTVCVAFVSQKQPTLFRLSKAHIDLNERFGVILSPWSLRATYVGIDLAKYNVDAEVEYPKWRPFWFAHSEGGLEEIALEPDMPRMVIVEIDKTPMIVPTAMIAVTWEQCPLANKNWHIVKKEPEPVNKERLFQPPRKSTKHLQEPQFLKRGIKMKNGELKNPILCREGEIWPVLGLSIDNVLLQPKMSAEPTFSKAPDAPVTGPLLQLQNDPARTGICRKGRGGEPCKLCLDCGGGMPIKPVKPRDRQEELRKAPLVSALQGKRQYIRVIEATVNNPAESERCPYDTTVMKTVLDNLAEEELKADQKLTAGPRNPALGKNNQKPAEKTREERQKDKAVRAEKILQSGRRKRKWPIGERAKRWRQLIDHIKMRKTRIKHSYSEKYGKLSKARLPPAPIDEKRDDSSADSSDSEPEDDWLTMHRVDPFETAIYCNAETAPYRYHFVGPSTSKAAPEEPEIQPFSPITNKEARLAREGNPAEQLSKYEESRAELMASIQEERAMHLRKKWPHTKPRWPQEEPEDSNEEPTAMSCDPEPKASELRRKTGQRKQRKDIEVRGPARPPLLEKRRIGLERVDWPSSSNTNLGEALERNIETEEYYEEDPFEGTFSEESEGEPVPVFFGGAAGEICEPGKGPGSLVWNYGTKPPTDDMMDADECMVAGQMAQASSDYLSPPASNELQAPSSVHSFPRGPPSVPPSHLDPQLNNIYPTPPSVQPQQPSPLDNHAERPPVHHHPEVTGCPQESWSDEHIDGENLVPDGACGKAMASVVSYVKENPFYRLDKWGDFPRASRYSAGNTRQAPRLRNNGLVDYGKVQHRLKRCHRKGDGWMDKVMHVLRTMDTRKQVFLLQQQNAAQHPSMMAMHHRMGGMGPPMGPPRGIPGMPGRPGMPTGPPPRYGMPGHFGPGPSTMPQSPHPVQQLHNMVNNPSYGGMGAPYPGVPQPAIPPHMHAHMGTAAPQHQMPMPQQPPPHPHMHMGHMGPSGMAPPQPHMMMGGAGQMMGGQMPGMGGGVGPQPVMGPPMGPPQSMGHHGMMGHHQPMMMGGPQGHVNPMMNQQPQQPMGPPSVPPQMAQQHMWQRDYRMGGFGPGPSHPGMGGPQEGMYPPPQPAISYPSGPFGGYQPAPSHGHPQYGAPPMAPRPMPQLGPPGMMAPQQPSAVGPYGGHPHQQMPSLGPPASLFKQEMLPEQPVDPSLALLPSLPLSLLLSDTILDLHFDSNFDACPLCSCNASIKTRELGFYLSPHEVLTRSPAEQGRLIQPWSGFFLHQNQHCTCGFSAIRYRALSMRAGLFPEDAREATGDVSISEMPGLLGDDDPSIWFDISMQHQTRAAAREAMNMLDMVRRMSLHSKPGLLIQRALLLAETAESQKPQARPPPYGDPTQLGERAEYFVSDMDRTELLLVWSAAVNALMPRLAPNELPAGPEISQYIHPWGLQQAKDTHDVPDHENRALLDELKPALELAIRTAKNFDAKPDTQTTQAVDGPLTWRKFALKCSKATQEEEREQASQTMEPIPSIVVAGERDSGVMRVSPQAIPLWESASFGPVDQPKDVFYLVCTLDDSQLADRAQNYFEELSKRYEQLRYGKHVPLPRNDPKETNGILRVPPVRQQNNQLQMSSCAFWKTPLARQYDLKVMITVQHFCGTIEATVARTLSRNGFNLFERETFRRTIAEHQRGRIGLMQLYAKSIESDMKQMDRRSTSQKNSVYRHCQLDKLLVDEPQDEAQNSSKESAQARDTAGTSKATVPEGEATSQPSAGEPMMVDMPEIKEEPKSVNNDPNATAQQPAASSSSQPPKPSTSAAPEPPTAALTAQQREEQIRREHQAPKYTSQFPGGLPTPAPKLPSLPPEDIPEDEPGLLNHVIVIYLVDPFCTGARALDPRFARVLSQAYLRTYSAICQLLPVKWRARIQFEIVPASQILDHYGLYSQQSRPQAEHVETKSSYDYMRDLCLSVYSQPRVLDNECVKSIQPKSMTKFGPASGMVEEMDRWTDPYFYQIHSNPLKLAPDALLQERPDGTLSHVDLPEQVLYVTYCLLGDEWLCASVTDQQGELRDNCLINMKPDNPRRLVVKFRKRTQIFDAMEKLWLYIQGQLTVATSCWRVVIGKLGRIGHTEFKAWAALLSKPSLKRYNARMKDGCQHCQNVPAHIPVIHQECPVILSACLVSFEPEPTIRVLPSCLEKGGRGRSGQGQGPEDQSITHIIVYPQSVDVQPVTADTLAQGHDDDDAGFEFDIGIDDIGEDMRGILQDLGEEDLQPQTAGLRSHYANLFDGVDTSFENQPLAAGYYISTAPAPDLPEWFWASAMSSRGQVPTHLKASLHINVTQVQAEDSFGAGNTAKDKAQEQYSHPLDSNRTDEVLRNVLETYNSLSWLEMDPMVNDRRSCLPIHMQNLLKLYHNVRRFIL</sequence>
<feature type="non-terminal residue" evidence="14">
    <location>
        <position position="2600"/>
    </location>
</feature>
<feature type="domain" description="MID" evidence="13">
    <location>
        <begin position="1749"/>
        <end position="2156"/>
    </location>
</feature>
<dbReference type="GO" id="GO:0016592">
    <property type="term" value="C:mediator complex"/>
    <property type="evidence" value="ECO:0007669"/>
    <property type="project" value="InterPro"/>
</dbReference>